<name>A0ABW5E3B7_9BACT</name>
<reference evidence="4" key="1">
    <citation type="journal article" date="2019" name="Int. J. Syst. Evol. Microbiol.">
        <title>The Global Catalogue of Microorganisms (GCM) 10K type strain sequencing project: providing services to taxonomists for standard genome sequencing and annotation.</title>
        <authorList>
            <consortium name="The Broad Institute Genomics Platform"/>
            <consortium name="The Broad Institute Genome Sequencing Center for Infectious Disease"/>
            <person name="Wu L."/>
            <person name="Ma J."/>
        </authorList>
    </citation>
    <scope>NUCLEOTIDE SEQUENCE [LARGE SCALE GENOMIC DNA]</scope>
    <source>
        <strain evidence="4">JCM 16545</strain>
    </source>
</reference>
<proteinExistence type="predicted"/>
<evidence type="ECO:0000256" key="1">
    <source>
        <dbReference type="SAM" id="MobiDB-lite"/>
    </source>
</evidence>
<dbReference type="RefSeq" id="WP_377092821.1">
    <property type="nucleotide sequence ID" value="NZ_JBHSJM010000001.1"/>
</dbReference>
<feature type="chain" id="PRO_5045694218" evidence="2">
    <location>
        <begin position="21"/>
        <end position="178"/>
    </location>
</feature>
<feature type="region of interest" description="Disordered" evidence="1">
    <location>
        <begin position="26"/>
        <end position="64"/>
    </location>
</feature>
<dbReference type="Proteomes" id="UP001597297">
    <property type="component" value="Unassembled WGS sequence"/>
</dbReference>
<organism evidence="3 4">
    <name type="scientific">Rubritalea spongiae</name>
    <dbReference type="NCBI Taxonomy" id="430797"/>
    <lineage>
        <taxon>Bacteria</taxon>
        <taxon>Pseudomonadati</taxon>
        <taxon>Verrucomicrobiota</taxon>
        <taxon>Verrucomicrobiia</taxon>
        <taxon>Verrucomicrobiales</taxon>
        <taxon>Rubritaleaceae</taxon>
        <taxon>Rubritalea</taxon>
    </lineage>
</organism>
<feature type="compositionally biased region" description="Basic and acidic residues" evidence="1">
    <location>
        <begin position="31"/>
        <end position="59"/>
    </location>
</feature>
<keyword evidence="4" id="KW-1185">Reference proteome</keyword>
<sequence length="178" mass="19601">MKLKYTLTPLTVLSLALLTACGEKPSTQVEKAPDDHAGHDHGDHEGHDHGDHSGHDHVKAGPNQGRMITELSPQAEFLVRDDRKIQISFFDQDMKQVAPEEQNITVVTGERRNPTELSFKLEGDSLVSDKPLPMGNNFPTIVAIKPSADSEEVVSKFTLNLSGCTSCDNKEYACECHH</sequence>
<protein>
    <submittedName>
        <fullName evidence="3">Uncharacterized protein</fullName>
    </submittedName>
</protein>
<keyword evidence="2" id="KW-0732">Signal</keyword>
<evidence type="ECO:0000313" key="3">
    <source>
        <dbReference type="EMBL" id="MFD2276907.1"/>
    </source>
</evidence>
<accession>A0ABW5E3B7</accession>
<feature type="signal peptide" evidence="2">
    <location>
        <begin position="1"/>
        <end position="20"/>
    </location>
</feature>
<comment type="caution">
    <text evidence="3">The sequence shown here is derived from an EMBL/GenBank/DDBJ whole genome shotgun (WGS) entry which is preliminary data.</text>
</comment>
<evidence type="ECO:0000256" key="2">
    <source>
        <dbReference type="SAM" id="SignalP"/>
    </source>
</evidence>
<dbReference type="PROSITE" id="PS51257">
    <property type="entry name" value="PROKAR_LIPOPROTEIN"/>
    <property type="match status" value="1"/>
</dbReference>
<evidence type="ECO:0000313" key="4">
    <source>
        <dbReference type="Proteomes" id="UP001597297"/>
    </source>
</evidence>
<dbReference type="EMBL" id="JBHUJC010000034">
    <property type="protein sequence ID" value="MFD2276907.1"/>
    <property type="molecule type" value="Genomic_DNA"/>
</dbReference>
<gene>
    <name evidence="3" type="ORF">ACFSQZ_10530</name>
</gene>